<dbReference type="GO" id="GO:0006310">
    <property type="term" value="P:DNA recombination"/>
    <property type="evidence" value="ECO:0007669"/>
    <property type="project" value="UniProtKB-KW"/>
</dbReference>
<name>A0AA88XHF9_PINIB</name>
<evidence type="ECO:0000256" key="1">
    <source>
        <dbReference type="ARBA" id="ARBA00023125"/>
    </source>
</evidence>
<dbReference type="InterPro" id="IPR002104">
    <property type="entry name" value="Integrase_catalytic"/>
</dbReference>
<dbReference type="Pfam" id="PF00078">
    <property type="entry name" value="RVT_1"/>
    <property type="match status" value="1"/>
</dbReference>
<dbReference type="SUPFAM" id="SSF56672">
    <property type="entry name" value="DNA/RNA polymerases"/>
    <property type="match status" value="1"/>
</dbReference>
<keyword evidence="1" id="KW-0238">DNA-binding</keyword>
<comment type="caution">
    <text evidence="7">The sequence shown here is derived from an EMBL/GenBank/DDBJ whole genome shotgun (WGS) entry which is preliminary data.</text>
</comment>
<dbReference type="InterPro" id="IPR043128">
    <property type="entry name" value="Rev_trsase/Diguanyl_cyclase"/>
</dbReference>
<evidence type="ECO:0000313" key="7">
    <source>
        <dbReference type="EMBL" id="KAK3084603.1"/>
    </source>
</evidence>
<dbReference type="InterPro" id="IPR013762">
    <property type="entry name" value="Integrase-like_cat_sf"/>
</dbReference>
<feature type="domain" description="CCHC-type" evidence="5">
    <location>
        <begin position="214"/>
        <end position="227"/>
    </location>
</feature>
<evidence type="ECO:0000313" key="8">
    <source>
        <dbReference type="Proteomes" id="UP001186944"/>
    </source>
</evidence>
<feature type="domain" description="Tyr recombinase" evidence="6">
    <location>
        <begin position="642"/>
        <end position="846"/>
    </location>
</feature>
<dbReference type="AlphaFoldDB" id="A0AA88XHF9"/>
<dbReference type="SMART" id="SM00343">
    <property type="entry name" value="ZnF_C2HC"/>
    <property type="match status" value="1"/>
</dbReference>
<reference evidence="7" key="1">
    <citation type="submission" date="2019-08" db="EMBL/GenBank/DDBJ databases">
        <title>The improved chromosome-level genome for the pearl oyster Pinctada fucata martensii using PacBio sequencing and Hi-C.</title>
        <authorList>
            <person name="Zheng Z."/>
        </authorList>
    </citation>
    <scope>NUCLEOTIDE SEQUENCE</scope>
    <source>
        <strain evidence="7">ZZ-2019</strain>
        <tissue evidence="7">Adductor muscle</tissue>
    </source>
</reference>
<dbReference type="SUPFAM" id="SSF56349">
    <property type="entry name" value="DNA breaking-rejoining enzymes"/>
    <property type="match status" value="1"/>
</dbReference>
<dbReference type="EMBL" id="VSWD01000013">
    <property type="protein sequence ID" value="KAK3084603.1"/>
    <property type="molecule type" value="Genomic_DNA"/>
</dbReference>
<dbReference type="Pfam" id="PF00098">
    <property type="entry name" value="zf-CCHC"/>
    <property type="match status" value="1"/>
</dbReference>
<sequence length="849" mass="96482">MSRSFDSEPDAFRAMHTDSSDTNASQNNLLQHLDTLITARLSDFETRFSEQQKEMSSVHLAKIEGLTAKSAYQFKRKGNEQQYKHSVDVCEKLQAANTALSSQPVSSSSLECARTKISEGIDLLSHRQKLIKLADSSKHGWKVVEQYETHQLASDSDDEKRIHKAEARCEKIAKEERVQRSRKANRLSPYPTQQQSSAKQSSYKGSDTPKPGVCFSCGVPGHWRKECQAAKNATSQKISTNSLSFFCSDKSLNISIDSPVGRLKNHIDQWVSIGAHTYVLNVIRSGYMMPFFQLPKSVVLRNNRSARINPNIVEREIQKLLDNACITEVYSVPTVVNPLTVAFNSSGKARLVLDCRHINLCLFKFKFRLEDGSVARHMFSQGDWIFSFDLKSAYHHIEINEHHRQYLGFSWEFSGQTRYFVFNVLPFGVSSAAHIFTKVTRSLIKYWRENEVKIIMYLDDGLAGAGNLVEACTLSERIRSDLLRLGFLIAEDKCTWTPTQIISCLGCCWYMNTGQRLKDTIQKSFRLSGGDPDSNDSLCSNMCKYLLMCRSDNTTAKYFSYFRKWEEFCHSKSFVSMPAIPIQVALYFTQLLDASSSFSVISSTKYAIKFLHELHGHPDPTQNSFVNNLVETAKRHASKRISKKEPVIVDHLIRLCDTYRHSDDLLITRDLTMILIAFAAFLRFDELISLKCNDVTFSDDHFSLCIRKSKTDQYRLGDSVVVAKGASSACPYIMLRKYFDMAHIDNSSDLYLFRPIFKSKQKCSLIYKNKPLSYTRCRECLIGRLRPVVGNLDIGLHSLRAGGATAAANAQVNERCWKRHGRWRSESAKDGYIADSLTSRLSVTRSLKL</sequence>
<dbReference type="SUPFAM" id="SSF57756">
    <property type="entry name" value="Retrovirus zinc finger-like domains"/>
    <property type="match status" value="1"/>
</dbReference>
<evidence type="ECO:0000259" key="5">
    <source>
        <dbReference type="PROSITE" id="PS50158"/>
    </source>
</evidence>
<dbReference type="PANTHER" id="PTHR34605:SF6">
    <property type="entry name" value="TYR RECOMBINASE DOMAIN-CONTAINING PROTEIN"/>
    <property type="match status" value="1"/>
</dbReference>
<keyword evidence="2" id="KW-0233">DNA recombination</keyword>
<dbReference type="Proteomes" id="UP001186944">
    <property type="component" value="Unassembled WGS sequence"/>
</dbReference>
<organism evidence="7 8">
    <name type="scientific">Pinctada imbricata</name>
    <name type="common">Atlantic pearl-oyster</name>
    <name type="synonym">Pinctada martensii</name>
    <dbReference type="NCBI Taxonomy" id="66713"/>
    <lineage>
        <taxon>Eukaryota</taxon>
        <taxon>Metazoa</taxon>
        <taxon>Spiralia</taxon>
        <taxon>Lophotrochozoa</taxon>
        <taxon>Mollusca</taxon>
        <taxon>Bivalvia</taxon>
        <taxon>Autobranchia</taxon>
        <taxon>Pteriomorphia</taxon>
        <taxon>Pterioida</taxon>
        <taxon>Pterioidea</taxon>
        <taxon>Pteriidae</taxon>
        <taxon>Pinctada</taxon>
    </lineage>
</organism>
<evidence type="ECO:0000256" key="2">
    <source>
        <dbReference type="ARBA" id="ARBA00023172"/>
    </source>
</evidence>
<dbReference type="PROSITE" id="PS51898">
    <property type="entry name" value="TYR_RECOMBINASE"/>
    <property type="match status" value="1"/>
</dbReference>
<dbReference type="InterPro" id="IPR036875">
    <property type="entry name" value="Znf_CCHC_sf"/>
</dbReference>
<dbReference type="Gene3D" id="4.10.60.10">
    <property type="entry name" value="Zinc finger, CCHC-type"/>
    <property type="match status" value="1"/>
</dbReference>
<feature type="region of interest" description="Disordered" evidence="4">
    <location>
        <begin position="1"/>
        <end position="27"/>
    </location>
</feature>
<keyword evidence="3" id="KW-0479">Metal-binding</keyword>
<evidence type="ECO:0000256" key="4">
    <source>
        <dbReference type="SAM" id="MobiDB-lite"/>
    </source>
</evidence>
<accession>A0AA88XHF9</accession>
<dbReference type="GO" id="GO:0003677">
    <property type="term" value="F:DNA binding"/>
    <property type="evidence" value="ECO:0007669"/>
    <property type="project" value="UniProtKB-KW"/>
</dbReference>
<feature type="region of interest" description="Disordered" evidence="4">
    <location>
        <begin position="172"/>
        <end position="208"/>
    </location>
</feature>
<dbReference type="PROSITE" id="PS50158">
    <property type="entry name" value="ZF_CCHC"/>
    <property type="match status" value="1"/>
</dbReference>
<dbReference type="InterPro" id="IPR011010">
    <property type="entry name" value="DNA_brk_join_enz"/>
</dbReference>
<feature type="compositionally biased region" description="Low complexity" evidence="4">
    <location>
        <begin position="193"/>
        <end position="202"/>
    </location>
</feature>
<dbReference type="InterPro" id="IPR001878">
    <property type="entry name" value="Znf_CCHC"/>
</dbReference>
<dbReference type="InterPro" id="IPR043502">
    <property type="entry name" value="DNA/RNA_pol_sf"/>
</dbReference>
<gene>
    <name evidence="7" type="ORF">FSP39_016133</name>
</gene>
<keyword evidence="3" id="KW-0862">Zinc</keyword>
<evidence type="ECO:0000259" key="6">
    <source>
        <dbReference type="PROSITE" id="PS51898"/>
    </source>
</evidence>
<proteinExistence type="predicted"/>
<dbReference type="InterPro" id="IPR010998">
    <property type="entry name" value="Integrase_recombinase_N"/>
</dbReference>
<dbReference type="Gene3D" id="3.10.10.10">
    <property type="entry name" value="HIV Type 1 Reverse Transcriptase, subunit A, domain 1"/>
    <property type="match status" value="1"/>
</dbReference>
<feature type="compositionally biased region" description="Basic and acidic residues" evidence="4">
    <location>
        <begin position="10"/>
        <end position="19"/>
    </location>
</feature>
<protein>
    <recommendedName>
        <fullName evidence="9">CCHC-type domain-containing protein</fullName>
    </recommendedName>
</protein>
<dbReference type="CDD" id="cd03714">
    <property type="entry name" value="RT_DIRS1"/>
    <property type="match status" value="1"/>
</dbReference>
<dbReference type="PANTHER" id="PTHR34605">
    <property type="entry name" value="PHAGE_INTEGRASE DOMAIN-CONTAINING PROTEIN"/>
    <property type="match status" value="1"/>
</dbReference>
<evidence type="ECO:0008006" key="9">
    <source>
        <dbReference type="Google" id="ProtNLM"/>
    </source>
</evidence>
<keyword evidence="3" id="KW-0863">Zinc-finger</keyword>
<dbReference type="Gene3D" id="3.30.70.270">
    <property type="match status" value="1"/>
</dbReference>
<dbReference type="GO" id="GO:0008270">
    <property type="term" value="F:zinc ion binding"/>
    <property type="evidence" value="ECO:0007669"/>
    <property type="project" value="UniProtKB-KW"/>
</dbReference>
<keyword evidence="8" id="KW-1185">Reference proteome</keyword>
<dbReference type="InterPro" id="IPR000477">
    <property type="entry name" value="RT_dom"/>
</dbReference>
<dbReference type="Gene3D" id="1.10.443.10">
    <property type="entry name" value="Intergrase catalytic core"/>
    <property type="match status" value="1"/>
</dbReference>
<evidence type="ECO:0000256" key="3">
    <source>
        <dbReference type="PROSITE-ProRule" id="PRU00047"/>
    </source>
</evidence>
<dbReference type="InterPro" id="IPR052925">
    <property type="entry name" value="Phage_Integrase-like_Recomb"/>
</dbReference>
<dbReference type="GO" id="GO:0015074">
    <property type="term" value="P:DNA integration"/>
    <property type="evidence" value="ECO:0007669"/>
    <property type="project" value="InterPro"/>
</dbReference>
<dbReference type="Gene3D" id="1.10.150.130">
    <property type="match status" value="1"/>
</dbReference>